<dbReference type="Proteomes" id="UP001239795">
    <property type="component" value="Unassembled WGS sequence"/>
</dbReference>
<dbReference type="AlphaFoldDB" id="A0AAI9UKK4"/>
<reference evidence="1 2" key="1">
    <citation type="submission" date="2016-10" db="EMBL/GenBank/DDBJ databases">
        <title>The genome sequence of Colletotrichum fioriniae PJ7.</title>
        <authorList>
            <person name="Baroncelli R."/>
        </authorList>
    </citation>
    <scope>NUCLEOTIDE SEQUENCE [LARGE SCALE GENOMIC DNA]</scope>
    <source>
        <strain evidence="1">Col 31</strain>
    </source>
</reference>
<accession>A0AAI9UKK4</accession>
<gene>
    <name evidence="1" type="ORF">CMEL01_03070</name>
</gene>
<dbReference type="EMBL" id="MLGG01000013">
    <property type="protein sequence ID" value="KAK1460071.1"/>
    <property type="molecule type" value="Genomic_DNA"/>
</dbReference>
<protein>
    <submittedName>
        <fullName evidence="1">Uncharacterized protein</fullName>
    </submittedName>
</protein>
<comment type="caution">
    <text evidence="1">The sequence shown here is derived from an EMBL/GenBank/DDBJ whole genome shotgun (WGS) entry which is preliminary data.</text>
</comment>
<evidence type="ECO:0000313" key="2">
    <source>
        <dbReference type="Proteomes" id="UP001239795"/>
    </source>
</evidence>
<keyword evidence="2" id="KW-1185">Reference proteome</keyword>
<name>A0AAI9UKK4_9PEZI</name>
<proteinExistence type="predicted"/>
<sequence length="36" mass="3978">MILDGATLMAFGNIRMLPTDQEHPHVHDTLPLHLAA</sequence>
<organism evidence="1 2">
    <name type="scientific">Colletotrichum melonis</name>
    <dbReference type="NCBI Taxonomy" id="1209925"/>
    <lineage>
        <taxon>Eukaryota</taxon>
        <taxon>Fungi</taxon>
        <taxon>Dikarya</taxon>
        <taxon>Ascomycota</taxon>
        <taxon>Pezizomycotina</taxon>
        <taxon>Sordariomycetes</taxon>
        <taxon>Hypocreomycetidae</taxon>
        <taxon>Glomerellales</taxon>
        <taxon>Glomerellaceae</taxon>
        <taxon>Colletotrichum</taxon>
        <taxon>Colletotrichum acutatum species complex</taxon>
    </lineage>
</organism>
<evidence type="ECO:0000313" key="1">
    <source>
        <dbReference type="EMBL" id="KAK1460071.1"/>
    </source>
</evidence>